<dbReference type="EMBL" id="LR746270">
    <property type="protein sequence ID" value="CAA7400021.1"/>
    <property type="molecule type" value="Genomic_DNA"/>
</dbReference>
<gene>
    <name evidence="1" type="ORF">SI8410_07010691</name>
</gene>
<dbReference type="AlphaFoldDB" id="A0A7I8KR05"/>
<protein>
    <submittedName>
        <fullName evidence="1">Uncharacterized protein</fullName>
    </submittedName>
</protein>
<keyword evidence="2" id="KW-1185">Reference proteome</keyword>
<evidence type="ECO:0000313" key="2">
    <source>
        <dbReference type="Proteomes" id="UP000663760"/>
    </source>
</evidence>
<dbReference type="Proteomes" id="UP000663760">
    <property type="component" value="Chromosome 7"/>
</dbReference>
<name>A0A7I8KR05_SPIIN</name>
<evidence type="ECO:0000313" key="1">
    <source>
        <dbReference type="EMBL" id="CAA7400021.1"/>
    </source>
</evidence>
<sequence>MLSINNVDFAHKLTHGLLSLGQWMKLTYMYNFENYIYISGSK</sequence>
<organism evidence="1 2">
    <name type="scientific">Spirodela intermedia</name>
    <name type="common">Intermediate duckweed</name>
    <dbReference type="NCBI Taxonomy" id="51605"/>
    <lineage>
        <taxon>Eukaryota</taxon>
        <taxon>Viridiplantae</taxon>
        <taxon>Streptophyta</taxon>
        <taxon>Embryophyta</taxon>
        <taxon>Tracheophyta</taxon>
        <taxon>Spermatophyta</taxon>
        <taxon>Magnoliopsida</taxon>
        <taxon>Liliopsida</taxon>
        <taxon>Araceae</taxon>
        <taxon>Lemnoideae</taxon>
        <taxon>Spirodela</taxon>
    </lineage>
</organism>
<reference evidence="1" key="1">
    <citation type="submission" date="2020-02" db="EMBL/GenBank/DDBJ databases">
        <authorList>
            <person name="Scholz U."/>
            <person name="Mascher M."/>
            <person name="Fiebig A."/>
        </authorList>
    </citation>
    <scope>NUCLEOTIDE SEQUENCE</scope>
</reference>
<proteinExistence type="predicted"/>
<accession>A0A7I8KR05</accession>